<keyword evidence="1" id="KW-0472">Membrane</keyword>
<keyword evidence="3" id="KW-1185">Reference proteome</keyword>
<reference evidence="2" key="1">
    <citation type="journal article" date="2020" name="Fungal Divers.">
        <title>Resolving the Mortierellaceae phylogeny through synthesis of multi-gene phylogenetics and phylogenomics.</title>
        <authorList>
            <person name="Vandepol N."/>
            <person name="Liber J."/>
            <person name="Desiro A."/>
            <person name="Na H."/>
            <person name="Kennedy M."/>
            <person name="Barry K."/>
            <person name="Grigoriev I.V."/>
            <person name="Miller A.N."/>
            <person name="O'Donnell K."/>
            <person name="Stajich J.E."/>
            <person name="Bonito G."/>
        </authorList>
    </citation>
    <scope>NUCLEOTIDE SEQUENCE</scope>
    <source>
        <strain evidence="2">MES-2147</strain>
    </source>
</reference>
<evidence type="ECO:0000256" key="1">
    <source>
        <dbReference type="SAM" id="Phobius"/>
    </source>
</evidence>
<keyword evidence="1" id="KW-0812">Transmembrane</keyword>
<feature type="transmembrane region" description="Helical" evidence="1">
    <location>
        <begin position="154"/>
        <end position="176"/>
    </location>
</feature>
<keyword evidence="1" id="KW-1133">Transmembrane helix</keyword>
<dbReference type="AlphaFoldDB" id="A0A9P6J7A4"/>
<sequence>MSADPCELTQAFRSRSTDEVVKLIVLWKDIQNEFENAKSIRNGESLNYTTSDRLSTWSNARGTGKVHSTGETASLTEITSENGELRHHNTGFCTQPSAEYTTGLGTLIQTFDALVDTYISTTNNSLIMSSTRTIHLVKHEGYDLKRPTEFFERYGSYILALIYMVKFGITAAGLIVPPLASLRILEGLDTTREHVKYLKNNIGPLVDITIKALEDFKSNGVTITELVTDYTDFDKLAALEGADLRQLESFLKLKDEKQVLGSLYRIVTLEGHVKWTGRIEIEIRSSVLARQFYDTMVKAPRIQELEITLKWDVTMDDLRSSKASTTFSLVSPNPLWHVFQVSSVLCESGIPFKEKGKSLNVPFEYCTALTALELEPDHPDSIAKVAQDILNKLNKLESLKIDCGDISVTTRALERKIQFLEDERFTDLAIEYTVEEDDEGQLADLLRRTPNLKHLQIGCKTKRFLAITNLSLLTFKEDRHAYMDSLQDGMSITDTNPVNDFIRDYGWSVVFSDEYRTYKSEFAADILDYFPITRDTQLESLRLNCQYFTAVGFGRVDRIIKRSPNFKDLGLIVDIHNARGESESTRPWTALKKIKILGVKLQPEEWKTVIEAIDFSELQHLNPWNSRITREAFKLLVDRISDNNTPKMQFLTLDIRHTGIADIRATLKELQKKAPLIEIIGTPSVIGLFTLPSLQPSNQDK</sequence>
<organism evidence="2 3">
    <name type="scientific">Modicella reniformis</name>
    <dbReference type="NCBI Taxonomy" id="1440133"/>
    <lineage>
        <taxon>Eukaryota</taxon>
        <taxon>Fungi</taxon>
        <taxon>Fungi incertae sedis</taxon>
        <taxon>Mucoromycota</taxon>
        <taxon>Mortierellomycotina</taxon>
        <taxon>Mortierellomycetes</taxon>
        <taxon>Mortierellales</taxon>
        <taxon>Mortierellaceae</taxon>
        <taxon>Modicella</taxon>
    </lineage>
</organism>
<accession>A0A9P6J7A4</accession>
<evidence type="ECO:0000313" key="3">
    <source>
        <dbReference type="Proteomes" id="UP000749646"/>
    </source>
</evidence>
<dbReference type="InterPro" id="IPR032675">
    <property type="entry name" value="LRR_dom_sf"/>
</dbReference>
<dbReference type="EMBL" id="JAAAHW010006245">
    <property type="protein sequence ID" value="KAF9963952.1"/>
    <property type="molecule type" value="Genomic_DNA"/>
</dbReference>
<protein>
    <submittedName>
        <fullName evidence="2">Uncharacterized protein</fullName>
    </submittedName>
</protein>
<evidence type="ECO:0000313" key="2">
    <source>
        <dbReference type="EMBL" id="KAF9963952.1"/>
    </source>
</evidence>
<dbReference type="Gene3D" id="3.80.10.10">
    <property type="entry name" value="Ribonuclease Inhibitor"/>
    <property type="match status" value="1"/>
</dbReference>
<dbReference type="Proteomes" id="UP000749646">
    <property type="component" value="Unassembled WGS sequence"/>
</dbReference>
<proteinExistence type="predicted"/>
<comment type="caution">
    <text evidence="2">The sequence shown here is derived from an EMBL/GenBank/DDBJ whole genome shotgun (WGS) entry which is preliminary data.</text>
</comment>
<dbReference type="OrthoDB" id="2395959at2759"/>
<dbReference type="SUPFAM" id="SSF52047">
    <property type="entry name" value="RNI-like"/>
    <property type="match status" value="1"/>
</dbReference>
<name>A0A9P6J7A4_9FUNG</name>
<gene>
    <name evidence="2" type="ORF">BGZ65_004117</name>
</gene>